<gene>
    <name evidence="1" type="ORF">S01H1_45710</name>
</gene>
<organism evidence="1">
    <name type="scientific">marine sediment metagenome</name>
    <dbReference type="NCBI Taxonomy" id="412755"/>
    <lineage>
        <taxon>unclassified sequences</taxon>
        <taxon>metagenomes</taxon>
        <taxon>ecological metagenomes</taxon>
    </lineage>
</organism>
<accession>X0VNK3</accession>
<sequence>MNFAIPRGNTSEMVLHIWKIIDLPSIQQDDLLHKISFELFLFSPKEAKEFINIAIHKGSLILIGDDRIKLSETLALELCKWHEKRKTHISKKLKEINDFNEISERPN</sequence>
<proteinExistence type="predicted"/>
<name>X0VNK3_9ZZZZ</name>
<protein>
    <submittedName>
        <fullName evidence="1">Uncharacterized protein</fullName>
    </submittedName>
</protein>
<reference evidence="1" key="1">
    <citation type="journal article" date="2014" name="Front. Microbiol.">
        <title>High frequency of phylogenetically diverse reductive dehalogenase-homologous genes in deep subseafloor sedimentary metagenomes.</title>
        <authorList>
            <person name="Kawai M."/>
            <person name="Futagami T."/>
            <person name="Toyoda A."/>
            <person name="Takaki Y."/>
            <person name="Nishi S."/>
            <person name="Hori S."/>
            <person name="Arai W."/>
            <person name="Tsubouchi T."/>
            <person name="Morono Y."/>
            <person name="Uchiyama I."/>
            <person name="Ito T."/>
            <person name="Fujiyama A."/>
            <person name="Inagaki F."/>
            <person name="Takami H."/>
        </authorList>
    </citation>
    <scope>NUCLEOTIDE SEQUENCE</scope>
    <source>
        <strain evidence="1">Expedition CK06-06</strain>
    </source>
</reference>
<comment type="caution">
    <text evidence="1">The sequence shown here is derived from an EMBL/GenBank/DDBJ whole genome shotgun (WGS) entry which is preliminary data.</text>
</comment>
<feature type="non-terminal residue" evidence="1">
    <location>
        <position position="107"/>
    </location>
</feature>
<dbReference type="AlphaFoldDB" id="X0VNK3"/>
<dbReference type="EMBL" id="BARS01029228">
    <property type="protein sequence ID" value="GAG02136.1"/>
    <property type="molecule type" value="Genomic_DNA"/>
</dbReference>
<evidence type="ECO:0000313" key="1">
    <source>
        <dbReference type="EMBL" id="GAG02136.1"/>
    </source>
</evidence>